<evidence type="ECO:0000313" key="2">
    <source>
        <dbReference type="Proteomes" id="UP000003835"/>
    </source>
</evidence>
<sequence>MPGDISYPNDLGILNKARVKTEKIIDSLYEPLKDQLNKKPKTYRNRARKNY</sequence>
<dbReference type="AlphaFoldDB" id="B4VQS1"/>
<evidence type="ECO:0000313" key="1">
    <source>
        <dbReference type="EMBL" id="EDX75625.1"/>
    </source>
</evidence>
<dbReference type="EMBL" id="DS989848">
    <property type="protein sequence ID" value="EDX75625.1"/>
    <property type="molecule type" value="Genomic_DNA"/>
</dbReference>
<gene>
    <name evidence="1" type="ORF">MC7420_6280</name>
</gene>
<dbReference type="HOGENOM" id="CLU_201690_0_0_3"/>
<name>B4VQS1_9CYAN</name>
<keyword evidence="2" id="KW-1185">Reference proteome</keyword>
<reference evidence="1 2" key="1">
    <citation type="submission" date="2008-07" db="EMBL/GenBank/DDBJ databases">
        <authorList>
            <person name="Tandeau de Marsac N."/>
            <person name="Ferriera S."/>
            <person name="Johnson J."/>
            <person name="Kravitz S."/>
            <person name="Beeson K."/>
            <person name="Sutton G."/>
            <person name="Rogers Y.-H."/>
            <person name="Friedman R."/>
            <person name="Frazier M."/>
            <person name="Venter J.C."/>
        </authorList>
    </citation>
    <scope>NUCLEOTIDE SEQUENCE [LARGE SCALE GENOMIC DNA]</scope>
    <source>
        <strain evidence="1 2">PCC 7420</strain>
    </source>
</reference>
<proteinExistence type="predicted"/>
<accession>B4VQS1</accession>
<dbReference type="Proteomes" id="UP000003835">
    <property type="component" value="Unassembled WGS sequence"/>
</dbReference>
<organism evidence="1 2">
    <name type="scientific">Coleofasciculus chthonoplastes PCC 7420</name>
    <dbReference type="NCBI Taxonomy" id="118168"/>
    <lineage>
        <taxon>Bacteria</taxon>
        <taxon>Bacillati</taxon>
        <taxon>Cyanobacteriota</taxon>
        <taxon>Cyanophyceae</taxon>
        <taxon>Coleofasciculales</taxon>
        <taxon>Coleofasciculaceae</taxon>
        <taxon>Coleofasciculus</taxon>
    </lineage>
</organism>
<protein>
    <submittedName>
        <fullName evidence="1">Uncharacterized protein</fullName>
    </submittedName>
</protein>